<keyword evidence="8 12" id="KW-0342">GTP-binding</keyword>
<dbReference type="RefSeq" id="WP_208926310.1">
    <property type="nucleotide sequence ID" value="NZ_LK996017.1"/>
</dbReference>
<dbReference type="GO" id="GO:0006777">
    <property type="term" value="P:Mo-molybdopterin cofactor biosynthetic process"/>
    <property type="evidence" value="ECO:0007669"/>
    <property type="project" value="UniProtKB-UniRule"/>
</dbReference>
<name>A0A098B707_DESHA</name>
<evidence type="ECO:0000256" key="2">
    <source>
        <dbReference type="ARBA" id="ARBA00022485"/>
    </source>
</evidence>
<dbReference type="SFLD" id="SFLDG01067">
    <property type="entry name" value="SPASM/twitch_domain_containing"/>
    <property type="match status" value="1"/>
</dbReference>
<dbReference type="InterPro" id="IPR000385">
    <property type="entry name" value="MoaA_NifB_PqqE_Fe-S-bd_CS"/>
</dbReference>
<dbReference type="InterPro" id="IPR040064">
    <property type="entry name" value="MoaA-like"/>
</dbReference>
<evidence type="ECO:0000256" key="5">
    <source>
        <dbReference type="ARBA" id="ARBA00022741"/>
    </source>
</evidence>
<evidence type="ECO:0000313" key="14">
    <source>
        <dbReference type="EMBL" id="CDX04170.1"/>
    </source>
</evidence>
<evidence type="ECO:0000256" key="3">
    <source>
        <dbReference type="ARBA" id="ARBA00022691"/>
    </source>
</evidence>
<dbReference type="NCBIfam" id="NF001199">
    <property type="entry name" value="PRK00164.2-1"/>
    <property type="match status" value="1"/>
</dbReference>
<dbReference type="GO" id="GO:1904047">
    <property type="term" value="F:S-adenosyl-L-methionine binding"/>
    <property type="evidence" value="ECO:0007669"/>
    <property type="project" value="UniProtKB-UniRule"/>
</dbReference>
<keyword evidence="10 12" id="KW-0456">Lyase</keyword>
<dbReference type="InterPro" id="IPR013483">
    <property type="entry name" value="MoaA"/>
</dbReference>
<dbReference type="InterPro" id="IPR058240">
    <property type="entry name" value="rSAM_sf"/>
</dbReference>
<keyword evidence="7 12" id="KW-0411">Iron-sulfur</keyword>
<keyword evidence="4 12" id="KW-0479">Metal-binding</keyword>
<feature type="binding site" evidence="12">
    <location>
        <position position="189"/>
    </location>
    <ligand>
        <name>S-adenosyl-L-methionine</name>
        <dbReference type="ChEBI" id="CHEBI:59789"/>
    </ligand>
</feature>
<evidence type="ECO:0000256" key="4">
    <source>
        <dbReference type="ARBA" id="ARBA00022723"/>
    </source>
</evidence>
<sequence>MQDQYRRQIEYLRISITDRCNLRCKYCMPAEGVQWIPHERILTYEEILRVMRISTTLGFRRFRITGGEPLIRAGVLEFLQNASQIPGVEDLMLTTNGILLADMAEDLKKAGVNRVNISLDTFNEDRFRELTRGGDIKKVFQGIHRSLEVGLHPVKLNVVVVRDFNSHELPRFMELARDYPLHVRFIELMPIGISSDKRSDFVSIDEMKAILGLEGLKATHDIQGGGPAEYITSEGFKGSVGFISAISKHFCSTCNRIRLTPDGKLRLCLHSSKEVDFREVLRSNKSDDEVRDVFAQAIWNKPAEHHMNDQAWQDQRIMSQIGG</sequence>
<keyword evidence="3 12" id="KW-0949">S-adenosyl-L-methionine</keyword>
<accession>A0A098B707</accession>
<dbReference type="PANTHER" id="PTHR22960">
    <property type="entry name" value="MOLYBDOPTERIN COFACTOR SYNTHESIS PROTEIN A"/>
    <property type="match status" value="1"/>
</dbReference>
<dbReference type="CDD" id="cd01335">
    <property type="entry name" value="Radical_SAM"/>
    <property type="match status" value="1"/>
</dbReference>
<dbReference type="GO" id="GO:0005525">
    <property type="term" value="F:GTP binding"/>
    <property type="evidence" value="ECO:0007669"/>
    <property type="project" value="UniProtKB-UniRule"/>
</dbReference>
<dbReference type="InterPro" id="IPR006638">
    <property type="entry name" value="Elp3/MiaA/NifB-like_rSAM"/>
</dbReference>
<evidence type="ECO:0000256" key="8">
    <source>
        <dbReference type="ARBA" id="ARBA00023134"/>
    </source>
</evidence>
<dbReference type="GO" id="GO:0061799">
    <property type="term" value="F:cyclic pyranopterin monophosphate synthase activity"/>
    <property type="evidence" value="ECO:0007669"/>
    <property type="project" value="TreeGrafter"/>
</dbReference>
<dbReference type="NCBIfam" id="TIGR02666">
    <property type="entry name" value="moaA"/>
    <property type="match status" value="1"/>
</dbReference>
<dbReference type="SFLD" id="SFLDG01386">
    <property type="entry name" value="main_SPASM_domain-containing"/>
    <property type="match status" value="1"/>
</dbReference>
<evidence type="ECO:0000256" key="11">
    <source>
        <dbReference type="ARBA" id="ARBA00048697"/>
    </source>
</evidence>
<evidence type="ECO:0000256" key="6">
    <source>
        <dbReference type="ARBA" id="ARBA00023004"/>
    </source>
</evidence>
<gene>
    <name evidence="12" type="primary">moaA</name>
    <name evidence="14" type="ORF">DPCES_4284</name>
</gene>
<dbReference type="GO" id="GO:0051539">
    <property type="term" value="F:4 iron, 4 sulfur cluster binding"/>
    <property type="evidence" value="ECO:0007669"/>
    <property type="project" value="UniProtKB-UniRule"/>
</dbReference>
<dbReference type="InterPro" id="IPR013785">
    <property type="entry name" value="Aldolase_TIM"/>
</dbReference>
<feature type="binding site" evidence="12">
    <location>
        <begin position="256"/>
        <end position="258"/>
    </location>
    <ligand>
        <name>GTP</name>
        <dbReference type="ChEBI" id="CHEBI:37565"/>
    </ligand>
</feature>
<dbReference type="SUPFAM" id="SSF102114">
    <property type="entry name" value="Radical SAM enzymes"/>
    <property type="match status" value="1"/>
</dbReference>
<proteinExistence type="inferred from homology"/>
<dbReference type="InterPro" id="IPR007197">
    <property type="entry name" value="rSAM"/>
</dbReference>
<dbReference type="Gene3D" id="3.20.20.70">
    <property type="entry name" value="Aldolase class I"/>
    <property type="match status" value="1"/>
</dbReference>
<dbReference type="EMBL" id="LK996017">
    <property type="protein sequence ID" value="CDX04170.1"/>
    <property type="molecule type" value="Genomic_DNA"/>
</dbReference>
<keyword evidence="6 12" id="KW-0408">Iron</keyword>
<protein>
    <recommendedName>
        <fullName evidence="1 12">GTP 3',8-cyclase</fullName>
        <ecNumber evidence="1 12">4.1.99.22</ecNumber>
    </recommendedName>
    <alternativeName>
        <fullName evidence="12">Molybdenum cofactor biosynthesis protein A</fullName>
    </alternativeName>
</protein>
<feature type="binding site" evidence="12">
    <location>
        <position position="67"/>
    </location>
    <ligand>
        <name>S-adenosyl-L-methionine</name>
        <dbReference type="ChEBI" id="CHEBI:59789"/>
    </ligand>
</feature>
<keyword evidence="5 12" id="KW-0547">Nucleotide-binding</keyword>
<comment type="subunit">
    <text evidence="12">Monomer and homodimer.</text>
</comment>
<feature type="binding site" evidence="12">
    <location>
        <position position="26"/>
    </location>
    <ligand>
        <name>S-adenosyl-L-methionine</name>
        <dbReference type="ChEBI" id="CHEBI:59789"/>
    </ligand>
</feature>
<feature type="binding site" evidence="12">
    <location>
        <position position="268"/>
    </location>
    <ligand>
        <name>[4Fe-4S] cluster</name>
        <dbReference type="ChEBI" id="CHEBI:49883"/>
        <label>2</label>
        <note>4Fe-4S-substrate</note>
    </ligand>
</feature>
<dbReference type="EC" id="4.1.99.22" evidence="1 12"/>
<dbReference type="PANTHER" id="PTHR22960:SF0">
    <property type="entry name" value="MOLYBDENUM COFACTOR BIOSYNTHESIS PROTEIN 1"/>
    <property type="match status" value="1"/>
</dbReference>
<dbReference type="PROSITE" id="PS51918">
    <property type="entry name" value="RADICAL_SAM"/>
    <property type="match status" value="1"/>
</dbReference>
<feature type="binding site" evidence="12">
    <location>
        <position position="20"/>
    </location>
    <ligand>
        <name>[4Fe-4S] cluster</name>
        <dbReference type="ChEBI" id="CHEBI:49883"/>
        <label>1</label>
        <note>4Fe-4S-S-AdoMet</note>
    </ligand>
</feature>
<dbReference type="SFLD" id="SFLDS00029">
    <property type="entry name" value="Radical_SAM"/>
    <property type="match status" value="1"/>
</dbReference>
<dbReference type="Pfam" id="PF06463">
    <property type="entry name" value="Mob_synth_C"/>
    <property type="match status" value="1"/>
</dbReference>
<dbReference type="CDD" id="cd21117">
    <property type="entry name" value="Twitch_MoaA"/>
    <property type="match status" value="1"/>
</dbReference>
<dbReference type="PATRIC" id="fig|49338.4.peg.4612"/>
<comment type="pathway">
    <text evidence="12">Cofactor biosynthesis; molybdopterin biosynthesis.</text>
</comment>
<dbReference type="SFLD" id="SFLDG01383">
    <property type="entry name" value="cyclic_pyranopterin_phosphate"/>
    <property type="match status" value="1"/>
</dbReference>
<reference evidence="14" key="1">
    <citation type="submission" date="2014-07" db="EMBL/GenBank/DDBJ databases">
        <authorList>
            <person name="Hornung V.Bastian."/>
        </authorList>
    </citation>
    <scope>NUCLEOTIDE SEQUENCE</scope>
    <source>
        <strain evidence="14">PCE-S</strain>
    </source>
</reference>
<dbReference type="AlphaFoldDB" id="A0A098B707"/>
<feature type="binding site" evidence="12">
    <location>
        <position position="118"/>
    </location>
    <ligand>
        <name>S-adenosyl-L-methionine</name>
        <dbReference type="ChEBI" id="CHEBI:59789"/>
    </ligand>
</feature>
<comment type="function">
    <text evidence="12">Catalyzes the cyclization of GTP to (8S)-3',8-cyclo-7,8-dihydroguanosine 5'-triphosphate.</text>
</comment>
<dbReference type="GO" id="GO:0061798">
    <property type="term" value="F:GTP 3',8'-cyclase activity"/>
    <property type="evidence" value="ECO:0007669"/>
    <property type="project" value="UniProtKB-UniRule"/>
</dbReference>
<comment type="cofactor">
    <cofactor evidence="12">
        <name>[4Fe-4S] cluster</name>
        <dbReference type="ChEBI" id="CHEBI:49883"/>
    </cofactor>
    <text evidence="12">Binds 2 [4Fe-4S] clusters. Binds 1 [4Fe-4S] cluster coordinated with 3 cysteines and an exchangeable S-adenosyl-L-methionine and 1 [4Fe-4S] cluster coordinated with 3 cysteines and the GTP-derived substrate.</text>
</comment>
<evidence type="ECO:0000256" key="9">
    <source>
        <dbReference type="ARBA" id="ARBA00023150"/>
    </source>
</evidence>
<dbReference type="InterPro" id="IPR010505">
    <property type="entry name" value="MoaA_twitch"/>
</dbReference>
<keyword evidence="2 12" id="KW-0004">4Fe-4S</keyword>
<dbReference type="PROSITE" id="PS01305">
    <property type="entry name" value="MOAA_NIFB_PQQE"/>
    <property type="match status" value="1"/>
</dbReference>
<feature type="binding site" evidence="12">
    <location>
        <position position="27"/>
    </location>
    <ligand>
        <name>[4Fe-4S] cluster</name>
        <dbReference type="ChEBI" id="CHEBI:49883"/>
        <label>1</label>
        <note>4Fe-4S-S-AdoMet</note>
    </ligand>
</feature>
<dbReference type="HAMAP" id="MF_01225_B">
    <property type="entry name" value="MoaA_B"/>
    <property type="match status" value="1"/>
</dbReference>
<organism evidence="14">
    <name type="scientific">Desulfitobacterium hafniense</name>
    <name type="common">Desulfitobacterium frappieri</name>
    <dbReference type="NCBI Taxonomy" id="49338"/>
    <lineage>
        <taxon>Bacteria</taxon>
        <taxon>Bacillati</taxon>
        <taxon>Bacillota</taxon>
        <taxon>Clostridia</taxon>
        <taxon>Eubacteriales</taxon>
        <taxon>Desulfitobacteriaceae</taxon>
        <taxon>Desulfitobacterium</taxon>
    </lineage>
</organism>
<comment type="similarity">
    <text evidence="12">Belongs to the radical SAM superfamily. MoaA family.</text>
</comment>
<feature type="binding site" evidence="12">
    <location>
        <position position="155"/>
    </location>
    <ligand>
        <name>GTP</name>
        <dbReference type="ChEBI" id="CHEBI:37565"/>
    </ligand>
</feature>
<feature type="binding site" evidence="12">
    <location>
        <position position="63"/>
    </location>
    <ligand>
        <name>GTP</name>
        <dbReference type="ChEBI" id="CHEBI:37565"/>
    </ligand>
</feature>
<feature type="binding site" evidence="12">
    <location>
        <position position="254"/>
    </location>
    <ligand>
        <name>[4Fe-4S] cluster</name>
        <dbReference type="ChEBI" id="CHEBI:49883"/>
        <label>2</label>
        <note>4Fe-4S-substrate</note>
    </ligand>
</feature>
<dbReference type="SMART" id="SM00729">
    <property type="entry name" value="Elp3"/>
    <property type="match status" value="1"/>
</dbReference>
<dbReference type="InterPro" id="IPR050105">
    <property type="entry name" value="MoCo_biosynth_MoaA/MoaC"/>
</dbReference>
<evidence type="ECO:0000256" key="7">
    <source>
        <dbReference type="ARBA" id="ARBA00023014"/>
    </source>
</evidence>
<feature type="binding site" evidence="12">
    <location>
        <position position="13"/>
    </location>
    <ligand>
        <name>GTP</name>
        <dbReference type="ChEBI" id="CHEBI:37565"/>
    </ligand>
</feature>
<dbReference type="UniPathway" id="UPA00344"/>
<feature type="binding site" evidence="12">
    <location>
        <position position="94"/>
    </location>
    <ligand>
        <name>GTP</name>
        <dbReference type="ChEBI" id="CHEBI:37565"/>
    </ligand>
</feature>
<dbReference type="GO" id="GO:0046872">
    <property type="term" value="F:metal ion binding"/>
    <property type="evidence" value="ECO:0007669"/>
    <property type="project" value="UniProtKB-KW"/>
</dbReference>
<feature type="binding site" evidence="12">
    <location>
        <position position="251"/>
    </location>
    <ligand>
        <name>[4Fe-4S] cluster</name>
        <dbReference type="ChEBI" id="CHEBI:49883"/>
        <label>2</label>
        <note>4Fe-4S-substrate</note>
    </ligand>
</feature>
<feature type="binding site" evidence="12">
    <location>
        <position position="24"/>
    </location>
    <ligand>
        <name>[4Fe-4S] cluster</name>
        <dbReference type="ChEBI" id="CHEBI:49883"/>
        <label>1</label>
        <note>4Fe-4S-S-AdoMet</note>
    </ligand>
</feature>
<feature type="domain" description="Radical SAM core" evidence="13">
    <location>
        <begin position="4"/>
        <end position="227"/>
    </location>
</feature>
<evidence type="ECO:0000259" key="13">
    <source>
        <dbReference type="PROSITE" id="PS51918"/>
    </source>
</evidence>
<comment type="catalytic activity">
    <reaction evidence="11 12">
        <text>GTP + AH2 + S-adenosyl-L-methionine = (8S)-3',8-cyclo-7,8-dihydroguanosine 5'-triphosphate + 5'-deoxyadenosine + L-methionine + A + H(+)</text>
        <dbReference type="Rhea" id="RHEA:49576"/>
        <dbReference type="ChEBI" id="CHEBI:13193"/>
        <dbReference type="ChEBI" id="CHEBI:15378"/>
        <dbReference type="ChEBI" id="CHEBI:17319"/>
        <dbReference type="ChEBI" id="CHEBI:17499"/>
        <dbReference type="ChEBI" id="CHEBI:37565"/>
        <dbReference type="ChEBI" id="CHEBI:57844"/>
        <dbReference type="ChEBI" id="CHEBI:59789"/>
        <dbReference type="ChEBI" id="CHEBI:131766"/>
        <dbReference type="EC" id="4.1.99.22"/>
    </reaction>
</comment>
<keyword evidence="9 12" id="KW-0501">Molybdenum cofactor biosynthesis</keyword>
<evidence type="ECO:0000256" key="12">
    <source>
        <dbReference type="HAMAP-Rule" id="MF_01225"/>
    </source>
</evidence>
<dbReference type="Pfam" id="PF04055">
    <property type="entry name" value="Radical_SAM"/>
    <property type="match status" value="1"/>
</dbReference>
<evidence type="ECO:0000256" key="10">
    <source>
        <dbReference type="ARBA" id="ARBA00023239"/>
    </source>
</evidence>
<evidence type="ECO:0000256" key="1">
    <source>
        <dbReference type="ARBA" id="ARBA00012167"/>
    </source>
</evidence>